<dbReference type="Proteomes" id="UP001055101">
    <property type="component" value="Unassembled WGS sequence"/>
</dbReference>
<dbReference type="Pfam" id="PF05610">
    <property type="entry name" value="DUF779"/>
    <property type="match status" value="1"/>
</dbReference>
<proteinExistence type="predicted"/>
<dbReference type="RefSeq" id="WP_147816484.1">
    <property type="nucleotide sequence ID" value="NZ_BPRA01000024.1"/>
</dbReference>
<dbReference type="EMBL" id="BPRA01000024">
    <property type="protein sequence ID" value="GJE57463.1"/>
    <property type="molecule type" value="Genomic_DNA"/>
</dbReference>
<organism evidence="1 2">
    <name type="scientific">Methylobacterium thuringiense</name>
    <dbReference type="NCBI Taxonomy" id="1003091"/>
    <lineage>
        <taxon>Bacteria</taxon>
        <taxon>Pseudomonadati</taxon>
        <taxon>Pseudomonadota</taxon>
        <taxon>Alphaproteobacteria</taxon>
        <taxon>Hyphomicrobiales</taxon>
        <taxon>Methylobacteriaceae</taxon>
        <taxon>Methylobacterium</taxon>
    </lineage>
</organism>
<accession>A0ABQ4TQ22</accession>
<gene>
    <name evidence="1" type="ORF">EKPJFOCH_3979</name>
</gene>
<name>A0ABQ4TQ22_9HYPH</name>
<dbReference type="InterPro" id="IPR008497">
    <property type="entry name" value="DUF779"/>
</dbReference>
<sequence length="146" mass="15589">MTETVATAAETIEPVTAEQADNAGAPLRVTATPAALELIEELKADYGPVMFHQSGGCCDGSSPMCYPVGDFITGDGDVHLGQVGGADFFISRSQFGVWQHTHIMLDVVPGRGGMFSLENGREKRFHIRSRLFSQAENDALAGTCLI</sequence>
<reference evidence="1" key="2">
    <citation type="submission" date="2021-08" db="EMBL/GenBank/DDBJ databases">
        <authorList>
            <person name="Tani A."/>
            <person name="Ola A."/>
            <person name="Ogura Y."/>
            <person name="Katsura K."/>
            <person name="Hayashi T."/>
        </authorList>
    </citation>
    <scope>NUCLEOTIDE SEQUENCE</scope>
    <source>
        <strain evidence="1">DSM 23674</strain>
    </source>
</reference>
<evidence type="ECO:0000313" key="2">
    <source>
        <dbReference type="Proteomes" id="UP001055101"/>
    </source>
</evidence>
<protein>
    <recommendedName>
        <fullName evidence="3">Acetaldehyde dehydrogenase</fullName>
    </recommendedName>
</protein>
<keyword evidence="2" id="KW-1185">Reference proteome</keyword>
<reference evidence="1" key="1">
    <citation type="journal article" date="2021" name="Front. Microbiol.">
        <title>Comprehensive Comparative Genomics and Phenotyping of Methylobacterium Species.</title>
        <authorList>
            <person name="Alessa O."/>
            <person name="Ogura Y."/>
            <person name="Fujitani Y."/>
            <person name="Takami H."/>
            <person name="Hayashi T."/>
            <person name="Sahin N."/>
            <person name="Tani A."/>
        </authorList>
    </citation>
    <scope>NUCLEOTIDE SEQUENCE</scope>
    <source>
        <strain evidence="1">DSM 23674</strain>
    </source>
</reference>
<evidence type="ECO:0008006" key="3">
    <source>
        <dbReference type="Google" id="ProtNLM"/>
    </source>
</evidence>
<dbReference type="PIRSF" id="PIRSF009151">
    <property type="entry name" value="DUF779"/>
    <property type="match status" value="1"/>
</dbReference>
<comment type="caution">
    <text evidence="1">The sequence shown here is derived from an EMBL/GenBank/DDBJ whole genome shotgun (WGS) entry which is preliminary data.</text>
</comment>
<evidence type="ECO:0000313" key="1">
    <source>
        <dbReference type="EMBL" id="GJE57463.1"/>
    </source>
</evidence>